<evidence type="ECO:0000313" key="2">
    <source>
        <dbReference type="EMBL" id="KAK2570072.1"/>
    </source>
</evidence>
<evidence type="ECO:0000256" key="1">
    <source>
        <dbReference type="SAM" id="Phobius"/>
    </source>
</evidence>
<gene>
    <name evidence="2" type="ORF">P5673_004817</name>
</gene>
<reference evidence="2" key="1">
    <citation type="journal article" date="2023" name="G3 (Bethesda)">
        <title>Whole genome assembly and annotation of the endangered Caribbean coral Acropora cervicornis.</title>
        <authorList>
            <person name="Selwyn J.D."/>
            <person name="Vollmer S.V."/>
        </authorList>
    </citation>
    <scope>NUCLEOTIDE SEQUENCE</scope>
    <source>
        <strain evidence="2">K2</strain>
    </source>
</reference>
<protein>
    <submittedName>
        <fullName evidence="2">Uncharacterized protein</fullName>
    </submittedName>
</protein>
<feature type="transmembrane region" description="Helical" evidence="1">
    <location>
        <begin position="24"/>
        <end position="43"/>
    </location>
</feature>
<name>A0AAD9QZ92_ACRCE</name>
<keyword evidence="1" id="KW-1133">Transmembrane helix</keyword>
<accession>A0AAD9QZ92</accession>
<dbReference type="AlphaFoldDB" id="A0AAD9QZ92"/>
<comment type="caution">
    <text evidence="2">The sequence shown here is derived from an EMBL/GenBank/DDBJ whole genome shotgun (WGS) entry which is preliminary data.</text>
</comment>
<keyword evidence="3" id="KW-1185">Reference proteome</keyword>
<dbReference type="EMBL" id="JARQWQ010000008">
    <property type="protein sequence ID" value="KAK2570072.1"/>
    <property type="molecule type" value="Genomic_DNA"/>
</dbReference>
<sequence length="59" mass="6852">MLFSENSDMQLDVKCSLVNKSFEYLRGIVNNIVTYSAIFLLVLQNLNRKSVDNLDLWLL</sequence>
<evidence type="ECO:0000313" key="3">
    <source>
        <dbReference type="Proteomes" id="UP001249851"/>
    </source>
</evidence>
<proteinExistence type="predicted"/>
<organism evidence="2 3">
    <name type="scientific">Acropora cervicornis</name>
    <name type="common">Staghorn coral</name>
    <dbReference type="NCBI Taxonomy" id="6130"/>
    <lineage>
        <taxon>Eukaryota</taxon>
        <taxon>Metazoa</taxon>
        <taxon>Cnidaria</taxon>
        <taxon>Anthozoa</taxon>
        <taxon>Hexacorallia</taxon>
        <taxon>Scleractinia</taxon>
        <taxon>Astrocoeniina</taxon>
        <taxon>Acroporidae</taxon>
        <taxon>Acropora</taxon>
    </lineage>
</organism>
<dbReference type="Proteomes" id="UP001249851">
    <property type="component" value="Unassembled WGS sequence"/>
</dbReference>
<reference evidence="2" key="2">
    <citation type="journal article" date="2023" name="Science">
        <title>Genomic signatures of disease resistance in endangered staghorn corals.</title>
        <authorList>
            <person name="Vollmer S.V."/>
            <person name="Selwyn J.D."/>
            <person name="Despard B.A."/>
            <person name="Roesel C.L."/>
        </authorList>
    </citation>
    <scope>NUCLEOTIDE SEQUENCE</scope>
    <source>
        <strain evidence="2">K2</strain>
    </source>
</reference>
<keyword evidence="1" id="KW-0472">Membrane</keyword>
<keyword evidence="1" id="KW-0812">Transmembrane</keyword>